<sequence>MNSLISKMKSNVLLGCKINFFPSLSSPSPKTSSKRLTISPSISISSFSSPLNSWSTPIMLIASIKSFRNEKSSSRRSTIYHHHNYRSLPNRFNGQNHSIVLNVFDSMFRMFNLPLITIFMIFGLLSTQISIDAKLFDENRAILRQFSMKTNKNQPPSSPSSSFSSSQSALPFYRQDLRDQNQESSNHHRNRFNSHQYELQRQSEEKKLFKCQDQKSICGFMQFNSAGLNRVPLCSCNENVDCHLAWNLFDRRIVRHGSDFYKFCKQQTNLQLCRGDQVAYVSYGKMNLLTGEKLSEVQEMKCLCRNDQILKTNKTMFEMTENISIYGTEQICQKAPQCERKQFCLSITETAEVTIEKRHCRCPPGKYCPKNIQLAYEEIREDKGTIYNMQCI</sequence>
<feature type="transmembrane region" description="Helical" evidence="1">
    <location>
        <begin position="111"/>
        <end position="131"/>
    </location>
</feature>
<dbReference type="Proteomes" id="UP000070412">
    <property type="component" value="Unassembled WGS sequence"/>
</dbReference>
<reference evidence="2" key="2">
    <citation type="submission" date="2020-01" db="EMBL/GenBank/DDBJ databases">
        <authorList>
            <person name="Korhonen P.K.K."/>
            <person name="Guangxu M.G."/>
            <person name="Wang T.W."/>
            <person name="Stroehlein A.J.S."/>
            <person name="Young N.D."/>
            <person name="Ang C.-S.A."/>
            <person name="Fernando D.W.F."/>
            <person name="Lu H.L."/>
            <person name="Taylor S.T."/>
            <person name="Ehtesham M.E.M."/>
            <person name="Najaraj S.H.N."/>
            <person name="Harsha G.H.G."/>
            <person name="Madugundu A.M."/>
            <person name="Renuse S.R."/>
            <person name="Holt D.H."/>
            <person name="Pandey A.P."/>
            <person name="Papenfuss A.P."/>
            <person name="Gasser R.B.G."/>
            <person name="Fischer K.F."/>
        </authorList>
    </citation>
    <scope>NUCLEOTIDE SEQUENCE</scope>
    <source>
        <strain evidence="2">SSS_KF_BRIS2020</strain>
    </source>
</reference>
<keyword evidence="4" id="KW-1185">Reference proteome</keyword>
<keyword evidence="1" id="KW-0812">Transmembrane</keyword>
<gene>
    <name evidence="2" type="ORF">SSS_7990</name>
</gene>
<dbReference type="AlphaFoldDB" id="A0A834R4W4"/>
<reference evidence="4" key="1">
    <citation type="journal article" date="2020" name="PLoS Negl. Trop. Dis.">
        <title>High-quality nuclear genome for Sarcoptes scabiei-A critical resource for a neglected parasite.</title>
        <authorList>
            <person name="Korhonen P.K."/>
            <person name="Gasser R.B."/>
            <person name="Ma G."/>
            <person name="Wang T."/>
            <person name="Stroehlein A.J."/>
            <person name="Young N.D."/>
            <person name="Ang C.S."/>
            <person name="Fernando D.D."/>
            <person name="Lu H.C."/>
            <person name="Taylor S."/>
            <person name="Reynolds S.L."/>
            <person name="Mofiz E."/>
            <person name="Najaraj S.H."/>
            <person name="Gowda H."/>
            <person name="Madugundu A."/>
            <person name="Renuse S."/>
            <person name="Holt D."/>
            <person name="Pandey A."/>
            <person name="Papenfuss A.T."/>
            <person name="Fischer K."/>
        </authorList>
    </citation>
    <scope>NUCLEOTIDE SEQUENCE [LARGE SCALE GENOMIC DNA]</scope>
</reference>
<name>A0A834R4W4_SARSC</name>
<proteinExistence type="predicted"/>
<keyword evidence="1" id="KW-0472">Membrane</keyword>
<protein>
    <submittedName>
        <fullName evidence="2 3">Uncharacterized protein</fullName>
    </submittedName>
</protein>
<dbReference type="EMBL" id="WVUK01000062">
    <property type="protein sequence ID" value="KAF7490480.1"/>
    <property type="molecule type" value="Genomic_DNA"/>
</dbReference>
<reference evidence="3" key="3">
    <citation type="submission" date="2022-06" db="UniProtKB">
        <authorList>
            <consortium name="EnsemblMetazoa"/>
        </authorList>
    </citation>
    <scope>IDENTIFICATION</scope>
</reference>
<dbReference type="OrthoDB" id="6489792at2759"/>
<accession>A0A834R4W4</accession>
<keyword evidence="1" id="KW-1133">Transmembrane helix</keyword>
<evidence type="ECO:0000313" key="3">
    <source>
        <dbReference type="EnsemblMetazoa" id="KAF7490480.1"/>
    </source>
</evidence>
<evidence type="ECO:0000256" key="1">
    <source>
        <dbReference type="SAM" id="Phobius"/>
    </source>
</evidence>
<evidence type="ECO:0000313" key="4">
    <source>
        <dbReference type="Proteomes" id="UP000070412"/>
    </source>
</evidence>
<dbReference type="EnsemblMetazoa" id="SSS_7990s_mrna">
    <property type="protein sequence ID" value="KAF7490480.1"/>
    <property type="gene ID" value="SSS_7990"/>
</dbReference>
<dbReference type="Gene3D" id="2.20.20.160">
    <property type="match status" value="2"/>
</dbReference>
<evidence type="ECO:0000313" key="2">
    <source>
        <dbReference type="EMBL" id="KAF7490480.1"/>
    </source>
</evidence>
<organism evidence="2">
    <name type="scientific">Sarcoptes scabiei</name>
    <name type="common">Itch mite</name>
    <name type="synonym">Acarus scabiei</name>
    <dbReference type="NCBI Taxonomy" id="52283"/>
    <lineage>
        <taxon>Eukaryota</taxon>
        <taxon>Metazoa</taxon>
        <taxon>Ecdysozoa</taxon>
        <taxon>Arthropoda</taxon>
        <taxon>Chelicerata</taxon>
        <taxon>Arachnida</taxon>
        <taxon>Acari</taxon>
        <taxon>Acariformes</taxon>
        <taxon>Sarcoptiformes</taxon>
        <taxon>Astigmata</taxon>
        <taxon>Psoroptidia</taxon>
        <taxon>Sarcoptoidea</taxon>
        <taxon>Sarcoptidae</taxon>
        <taxon>Sarcoptinae</taxon>
        <taxon>Sarcoptes</taxon>
    </lineage>
</organism>